<dbReference type="InterPro" id="IPR015797">
    <property type="entry name" value="NUDIX_hydrolase-like_dom_sf"/>
</dbReference>
<dbReference type="Gene3D" id="3.90.79.10">
    <property type="entry name" value="Nucleoside Triphosphate Pyrophosphohydrolase"/>
    <property type="match status" value="1"/>
</dbReference>
<gene>
    <name evidence="4" type="ORF">ACFSR9_13630</name>
</gene>
<feature type="domain" description="Nudix hydrolase" evidence="3">
    <location>
        <begin position="212"/>
        <end position="358"/>
    </location>
</feature>
<dbReference type="CDD" id="cd18873">
    <property type="entry name" value="NUDIX_NadM_like"/>
    <property type="match status" value="1"/>
</dbReference>
<dbReference type="PANTHER" id="PTHR21342:SF0">
    <property type="entry name" value="BIFUNCTIONAL NMN ADENYLYLTRANSFERASE_NUDIX HYDROLASE"/>
    <property type="match status" value="1"/>
</dbReference>
<dbReference type="PANTHER" id="PTHR21342">
    <property type="entry name" value="PHOSPHOPANTETHEINE ADENYLYLTRANSFERASE"/>
    <property type="match status" value="1"/>
</dbReference>
<dbReference type="EMBL" id="JBHUMK010000066">
    <property type="protein sequence ID" value="MFD2610467.1"/>
    <property type="molecule type" value="Genomic_DNA"/>
</dbReference>
<organism evidence="4 5">
    <name type="scientific">Deinococcus taklimakanensis</name>
    <dbReference type="NCBI Taxonomy" id="536443"/>
    <lineage>
        <taxon>Bacteria</taxon>
        <taxon>Thermotogati</taxon>
        <taxon>Deinococcota</taxon>
        <taxon>Deinococci</taxon>
        <taxon>Deinococcales</taxon>
        <taxon>Deinococcaceae</taxon>
        <taxon>Deinococcus</taxon>
    </lineage>
</organism>
<dbReference type="Pfam" id="PF01467">
    <property type="entry name" value="CTP_transf_like"/>
    <property type="match status" value="1"/>
</dbReference>
<dbReference type="GO" id="GO:0016779">
    <property type="term" value="F:nucleotidyltransferase activity"/>
    <property type="evidence" value="ECO:0007669"/>
    <property type="project" value="UniProtKB-KW"/>
</dbReference>
<evidence type="ECO:0000259" key="3">
    <source>
        <dbReference type="PROSITE" id="PS51462"/>
    </source>
</evidence>
<evidence type="ECO:0000313" key="4">
    <source>
        <dbReference type="EMBL" id="MFD2610467.1"/>
    </source>
</evidence>
<sequence>MTADLSPTPAPQLSPTRRAFGVYIGRFEPPHLAHQAVMREALEQVDTLILVIGSARAARTTKNPFTAQEREALIRAMLTEAGVDPARLRFVAVRDHLYDEGRWLAEVRSGVQAHTGGSADVALIGHIKDGSSYYLRSFPDWDFLPTHVISGLSATAVRRALFERRLHDLGGMVPPAVEAFLREFYPSADSAALRAEYEHLLACQAALDPARTPPIAVTAHAAVTRAGRVLLLRRGVHPGQGNLALPGRELLPDETLVACAARAAQLDTGLDVREFMGADATSTGLHAAWLAGQVFDAPDRSPRGRVVAHAFPFNLGSGPLPDLRPGGDAAQALWLPVPEALGSPELFFEDHHAILEELLARA</sequence>
<dbReference type="RefSeq" id="WP_386846662.1">
    <property type="nucleotide sequence ID" value="NZ_JBHUMK010000066.1"/>
</dbReference>
<proteinExistence type="predicted"/>
<dbReference type="SUPFAM" id="SSF55811">
    <property type="entry name" value="Nudix"/>
    <property type="match status" value="1"/>
</dbReference>
<dbReference type="SUPFAM" id="SSF52374">
    <property type="entry name" value="Nucleotidylyl transferase"/>
    <property type="match status" value="1"/>
</dbReference>
<dbReference type="Pfam" id="PF00293">
    <property type="entry name" value="NUDIX"/>
    <property type="match status" value="1"/>
</dbReference>
<comment type="caution">
    <text evidence="4">The sequence shown here is derived from an EMBL/GenBank/DDBJ whole genome shotgun (WGS) entry which is preliminary data.</text>
</comment>
<dbReference type="InterPro" id="IPR004821">
    <property type="entry name" value="Cyt_trans-like"/>
</dbReference>
<dbReference type="InterPro" id="IPR000086">
    <property type="entry name" value="NUDIX_hydrolase_dom"/>
</dbReference>
<reference evidence="5" key="1">
    <citation type="journal article" date="2019" name="Int. J. Syst. Evol. Microbiol.">
        <title>The Global Catalogue of Microorganisms (GCM) 10K type strain sequencing project: providing services to taxonomists for standard genome sequencing and annotation.</title>
        <authorList>
            <consortium name="The Broad Institute Genomics Platform"/>
            <consortium name="The Broad Institute Genome Sequencing Center for Infectious Disease"/>
            <person name="Wu L."/>
            <person name="Ma J."/>
        </authorList>
    </citation>
    <scope>NUCLEOTIDE SEQUENCE [LARGE SCALE GENOMIC DNA]</scope>
    <source>
        <strain evidence="5">KCTC 33842</strain>
    </source>
</reference>
<keyword evidence="1" id="KW-0808">Transferase</keyword>
<dbReference type="Gene3D" id="3.40.50.620">
    <property type="entry name" value="HUPs"/>
    <property type="match status" value="1"/>
</dbReference>
<name>A0ABW5P8M2_9DEIO</name>
<evidence type="ECO:0000256" key="1">
    <source>
        <dbReference type="ARBA" id="ARBA00022679"/>
    </source>
</evidence>
<protein>
    <submittedName>
        <fullName evidence="4">Bifunctional nicotinamide-nucleotide adenylyltransferase/Nudix hydroxylase</fullName>
    </submittedName>
</protein>
<dbReference type="NCBIfam" id="NF003790">
    <property type="entry name" value="PRK05379.2-2"/>
    <property type="match status" value="1"/>
</dbReference>
<accession>A0ABW5P8M2</accession>
<keyword evidence="2 4" id="KW-0548">Nucleotidyltransferase</keyword>
<keyword evidence="5" id="KW-1185">Reference proteome</keyword>
<dbReference type="PROSITE" id="PS51462">
    <property type="entry name" value="NUDIX"/>
    <property type="match status" value="1"/>
</dbReference>
<dbReference type="InterPro" id="IPR014729">
    <property type="entry name" value="Rossmann-like_a/b/a_fold"/>
</dbReference>
<dbReference type="Proteomes" id="UP001597475">
    <property type="component" value="Unassembled WGS sequence"/>
</dbReference>
<dbReference type="NCBIfam" id="TIGR00125">
    <property type="entry name" value="cyt_tran_rel"/>
    <property type="match status" value="1"/>
</dbReference>
<evidence type="ECO:0000313" key="5">
    <source>
        <dbReference type="Proteomes" id="UP001597475"/>
    </source>
</evidence>
<evidence type="ECO:0000256" key="2">
    <source>
        <dbReference type="ARBA" id="ARBA00022695"/>
    </source>
</evidence>